<protein>
    <recommendedName>
        <fullName evidence="2">Fibronectin type-III domain-containing protein</fullName>
    </recommendedName>
</protein>
<accession>A0A2K2H6X7</accession>
<dbReference type="PROSITE" id="PS50853">
    <property type="entry name" value="FN3"/>
    <property type="match status" value="1"/>
</dbReference>
<feature type="signal peptide" evidence="1">
    <location>
        <begin position="1"/>
        <end position="23"/>
    </location>
</feature>
<dbReference type="AlphaFoldDB" id="A0A2K2H6X7"/>
<dbReference type="InterPro" id="IPR036116">
    <property type="entry name" value="FN3_sf"/>
</dbReference>
<feature type="domain" description="Fibronectin type-III" evidence="2">
    <location>
        <begin position="151"/>
        <end position="250"/>
    </location>
</feature>
<sequence length="253" mass="27877">MLIRTPVLILICGLLLSACGHKAAPRPLLKPLPKAVEDLSVRQLGAAMRVSWQAPKNNQDGTPITDLDHFAVYRMSYDPADDCLECRDTSALLRDVDPDFPGDVQVVNGRYLLIDRQELLAGRGYQYRVSAVTVGGYPGVPAKVRRPYLQPPMAPKELSATSLKRFIRLKWQPVKPVEGMTLLGYHLYRATGSAPLALLPLNATPEQGTGYDDFTISGSNSYRYAVRAVWKRDGTELESELSNLVTVPADGLQ</sequence>
<keyword evidence="1" id="KW-0732">Signal</keyword>
<dbReference type="SMART" id="SM00060">
    <property type="entry name" value="FN3"/>
    <property type="match status" value="2"/>
</dbReference>
<dbReference type="InterPro" id="IPR003961">
    <property type="entry name" value="FN3_dom"/>
</dbReference>
<dbReference type="Gene3D" id="2.60.40.10">
    <property type="entry name" value="Immunoglobulins"/>
    <property type="match status" value="2"/>
</dbReference>
<dbReference type="CDD" id="cd00063">
    <property type="entry name" value="FN3"/>
    <property type="match status" value="1"/>
</dbReference>
<proteinExistence type="predicted"/>
<reference evidence="3 4" key="1">
    <citation type="journal article" date="2018" name="Genome Announc.">
        <title>Genome Sequence of Geothermobacter sp. HR-1 Iron Reducer from the Loihi Seamount.</title>
        <authorList>
            <person name="Smith H."/>
            <person name="Abuyen K."/>
            <person name="Tremblay J."/>
            <person name="Savalia P."/>
            <person name="Perez-Rodriguez I."/>
            <person name="Emerson D."/>
            <person name="Tully B."/>
            <person name="Amend J."/>
        </authorList>
    </citation>
    <scope>NUCLEOTIDE SEQUENCE [LARGE SCALE GENOMIC DNA]</scope>
    <source>
        <strain evidence="3 4">HR-1</strain>
    </source>
</reference>
<dbReference type="EMBL" id="PPFX01000043">
    <property type="protein sequence ID" value="PNU19007.1"/>
    <property type="molecule type" value="Genomic_DNA"/>
</dbReference>
<evidence type="ECO:0000313" key="4">
    <source>
        <dbReference type="Proteomes" id="UP000236340"/>
    </source>
</evidence>
<dbReference type="PROSITE" id="PS51257">
    <property type="entry name" value="PROKAR_LIPOPROTEIN"/>
    <property type="match status" value="1"/>
</dbReference>
<feature type="chain" id="PRO_5014365725" description="Fibronectin type-III domain-containing protein" evidence="1">
    <location>
        <begin position="24"/>
        <end position="253"/>
    </location>
</feature>
<dbReference type="RefSeq" id="WP_103116500.1">
    <property type="nucleotide sequence ID" value="NZ_PPFX01000043.1"/>
</dbReference>
<comment type="caution">
    <text evidence="3">The sequence shown here is derived from an EMBL/GenBank/DDBJ whole genome shotgun (WGS) entry which is preliminary data.</text>
</comment>
<evidence type="ECO:0000256" key="1">
    <source>
        <dbReference type="SAM" id="SignalP"/>
    </source>
</evidence>
<dbReference type="InterPro" id="IPR013783">
    <property type="entry name" value="Ig-like_fold"/>
</dbReference>
<dbReference type="Proteomes" id="UP000236340">
    <property type="component" value="Unassembled WGS sequence"/>
</dbReference>
<gene>
    <name evidence="3" type="ORF">C2E25_14810</name>
</gene>
<name>A0A2K2H6X7_9BACT</name>
<evidence type="ECO:0000259" key="2">
    <source>
        <dbReference type="PROSITE" id="PS50853"/>
    </source>
</evidence>
<dbReference type="SUPFAM" id="SSF49265">
    <property type="entry name" value="Fibronectin type III"/>
    <property type="match status" value="1"/>
</dbReference>
<dbReference type="OrthoDB" id="5401792at2"/>
<organism evidence="3 4">
    <name type="scientific">Geothermobacter hydrogeniphilus</name>
    <dbReference type="NCBI Taxonomy" id="1969733"/>
    <lineage>
        <taxon>Bacteria</taxon>
        <taxon>Pseudomonadati</taxon>
        <taxon>Thermodesulfobacteriota</taxon>
        <taxon>Desulfuromonadia</taxon>
        <taxon>Desulfuromonadales</taxon>
        <taxon>Geothermobacteraceae</taxon>
        <taxon>Geothermobacter</taxon>
    </lineage>
</organism>
<evidence type="ECO:0000313" key="3">
    <source>
        <dbReference type="EMBL" id="PNU19007.1"/>
    </source>
</evidence>